<feature type="region of interest" description="Disordered" evidence="2">
    <location>
        <begin position="438"/>
        <end position="527"/>
    </location>
</feature>
<dbReference type="Proteomes" id="UP000838412">
    <property type="component" value="Chromosome 6"/>
</dbReference>
<gene>
    <name evidence="3" type="primary">CCDC73</name>
    <name evidence="3" type="ORF">BLAG_LOCUS20881</name>
</gene>
<dbReference type="PANTHER" id="PTHR28660:SF1">
    <property type="entry name" value="COILED-COIL DOMAIN-CONTAINING PROTEIN 73"/>
    <property type="match status" value="1"/>
</dbReference>
<evidence type="ECO:0000256" key="1">
    <source>
        <dbReference type="SAM" id="Coils"/>
    </source>
</evidence>
<feature type="region of interest" description="Disordered" evidence="2">
    <location>
        <begin position="603"/>
        <end position="678"/>
    </location>
</feature>
<dbReference type="EMBL" id="OV696691">
    <property type="protein sequence ID" value="CAH1267580.1"/>
    <property type="molecule type" value="Genomic_DNA"/>
</dbReference>
<organism evidence="3 4">
    <name type="scientific">Branchiostoma lanceolatum</name>
    <name type="common">Common lancelet</name>
    <name type="synonym">Amphioxus lanceolatum</name>
    <dbReference type="NCBI Taxonomy" id="7740"/>
    <lineage>
        <taxon>Eukaryota</taxon>
        <taxon>Metazoa</taxon>
        <taxon>Chordata</taxon>
        <taxon>Cephalochordata</taxon>
        <taxon>Leptocardii</taxon>
        <taxon>Amphioxiformes</taxon>
        <taxon>Branchiostomatidae</taxon>
        <taxon>Branchiostoma</taxon>
    </lineage>
</organism>
<feature type="compositionally biased region" description="Polar residues" evidence="2">
    <location>
        <begin position="607"/>
        <end position="631"/>
    </location>
</feature>
<feature type="region of interest" description="Disordered" evidence="2">
    <location>
        <begin position="1"/>
        <end position="47"/>
    </location>
</feature>
<sequence>MMQCGPQDVQKEGLEDGSPAIECNDHDTKASNKAEQGNLNADGSEIQPKAFDNGALRQAECLKFRDNLFEVIEELRIRRVTDAENEERISQLVKEKHQLERTREEEAGATSELEKKHAQEITDLHRQYKEQIQQAEDNKNKSVLDLETSEREIKALKEEVQTLHMCKYSLEQKVKEQERQLKLQACAKDSHLSQMTEMEQKCSSLFMQCRQLTETHDRLEKSVKEAIRINKKLNSVNNHQTCLLKRNNTALEAQKKEIQLLKVQGHCKLNNSDVTSSVDHNSLYLLQQELNIQQDLSKQLQLQLEEIRKEKTEAVSSLQECQGLVDRHVETCSLLKQKLEVVELELQNLKTEHEGLKKSFDKQAQELHNLKDVHKDAFEKWGKEEASLQSRLKTLQEDYENLEKAHNNLEELNTSWAKKNIKMTEEIKSLTNNKMLATKDSQAETASAYTQTEMSSTDSSTQTDLQQEGSVNKTDKPKSSSSGQTLPTITSIAPMELNDCSEPMDTCHSKGHDKEDKKPHKHTNIGNITEALPCMEIDLTDEHVGNNTHSPVWEPNKASSLPQIIETSACEKTNSPEAKECTKQLQGSKLNEEFERIDKVFQEAQEETSSGNDSTTASCPQAGTGHKGSSLNKDHRSSTVMVASSDVKGAEMPSNNSADGVTDNRQEKAPVSQLNSGEATGQYQYKFVSLQEALPAVQLHQEKHGKLQALGAVESSQKKGGSETQQEQTGMNEWEELAKSFQPNS</sequence>
<name>A0A8K0A1V8_BRALA</name>
<keyword evidence="4" id="KW-1185">Reference proteome</keyword>
<dbReference type="PANTHER" id="PTHR28660">
    <property type="entry name" value="COILED-COIL DOMAIN-CONTAINING PROTEIN 73"/>
    <property type="match status" value="1"/>
</dbReference>
<keyword evidence="1" id="KW-0175">Coiled coil</keyword>
<dbReference type="AlphaFoldDB" id="A0A8K0A1V8"/>
<reference evidence="3" key="1">
    <citation type="submission" date="2022-01" db="EMBL/GenBank/DDBJ databases">
        <authorList>
            <person name="Braso-Vives M."/>
        </authorList>
    </citation>
    <scope>NUCLEOTIDE SEQUENCE</scope>
</reference>
<dbReference type="Pfam" id="PF15818">
    <property type="entry name" value="CCDC73"/>
    <property type="match status" value="1"/>
</dbReference>
<accession>A0A8K0A1V8</accession>
<feature type="compositionally biased region" description="Basic and acidic residues" evidence="2">
    <location>
        <begin position="23"/>
        <end position="32"/>
    </location>
</feature>
<evidence type="ECO:0000313" key="4">
    <source>
        <dbReference type="Proteomes" id="UP000838412"/>
    </source>
</evidence>
<proteinExistence type="predicted"/>
<evidence type="ECO:0000313" key="3">
    <source>
        <dbReference type="EMBL" id="CAH1267580.1"/>
    </source>
</evidence>
<feature type="compositionally biased region" description="Polar residues" evidence="2">
    <location>
        <begin position="479"/>
        <end position="491"/>
    </location>
</feature>
<protein>
    <submittedName>
        <fullName evidence="3">CCDC73 protein</fullName>
    </submittedName>
</protein>
<feature type="compositionally biased region" description="Polar residues" evidence="2">
    <location>
        <begin position="438"/>
        <end position="449"/>
    </location>
</feature>
<dbReference type="InterPro" id="IPR031650">
    <property type="entry name" value="CCDC73"/>
</dbReference>
<feature type="compositionally biased region" description="Low complexity" evidence="2">
    <location>
        <begin position="450"/>
        <end position="468"/>
    </location>
</feature>
<feature type="region of interest" description="Disordered" evidence="2">
    <location>
        <begin position="712"/>
        <end position="745"/>
    </location>
</feature>
<feature type="compositionally biased region" description="Basic and acidic residues" evidence="2">
    <location>
        <begin position="505"/>
        <end position="518"/>
    </location>
</feature>
<feature type="coiled-coil region" evidence="1">
    <location>
        <begin position="118"/>
        <end position="166"/>
    </location>
</feature>
<feature type="coiled-coil region" evidence="1">
    <location>
        <begin position="209"/>
        <end position="264"/>
    </location>
</feature>
<evidence type="ECO:0000256" key="2">
    <source>
        <dbReference type="SAM" id="MobiDB-lite"/>
    </source>
</evidence>
<dbReference type="OrthoDB" id="10065861at2759"/>
<feature type="coiled-coil region" evidence="1">
    <location>
        <begin position="290"/>
        <end position="419"/>
    </location>
</feature>
<feature type="compositionally biased region" description="Polar residues" evidence="2">
    <location>
        <begin position="722"/>
        <end position="731"/>
    </location>
</feature>